<evidence type="ECO:0000313" key="1">
    <source>
        <dbReference type="EMBL" id="MFC4105933.1"/>
    </source>
</evidence>
<keyword evidence="2" id="KW-1185">Reference proteome</keyword>
<reference evidence="2" key="1">
    <citation type="journal article" date="2019" name="Int. J. Syst. Evol. Microbiol.">
        <title>The Global Catalogue of Microorganisms (GCM) 10K type strain sequencing project: providing services to taxonomists for standard genome sequencing and annotation.</title>
        <authorList>
            <consortium name="The Broad Institute Genomics Platform"/>
            <consortium name="The Broad Institute Genome Sequencing Center for Infectious Disease"/>
            <person name="Wu L."/>
            <person name="Ma J."/>
        </authorList>
    </citation>
    <scope>NUCLEOTIDE SEQUENCE [LARGE SCALE GENOMIC DNA]</scope>
    <source>
        <strain evidence="2">2902at01</strain>
    </source>
</reference>
<gene>
    <name evidence="1" type="ORF">ACFOX0_08280</name>
</gene>
<dbReference type="RefSeq" id="WP_377543553.1">
    <property type="nucleotide sequence ID" value="NZ_JBHSBN010000004.1"/>
</dbReference>
<comment type="caution">
    <text evidence="1">The sequence shown here is derived from an EMBL/GenBank/DDBJ whole genome shotgun (WGS) entry which is preliminary data.</text>
</comment>
<dbReference type="Proteomes" id="UP001595868">
    <property type="component" value="Unassembled WGS sequence"/>
</dbReference>
<dbReference type="EMBL" id="JBHSBN010000004">
    <property type="protein sequence ID" value="MFC4105933.1"/>
    <property type="molecule type" value="Genomic_DNA"/>
</dbReference>
<organism evidence="1 2">
    <name type="scientific">Micromonospora zhanjiangensis</name>
    <dbReference type="NCBI Taxonomy" id="1522057"/>
    <lineage>
        <taxon>Bacteria</taxon>
        <taxon>Bacillati</taxon>
        <taxon>Actinomycetota</taxon>
        <taxon>Actinomycetes</taxon>
        <taxon>Micromonosporales</taxon>
        <taxon>Micromonosporaceae</taxon>
        <taxon>Micromonospora</taxon>
    </lineage>
</organism>
<name>A0ABV8KIN5_9ACTN</name>
<sequence length="82" mass="8824">MPRFVVHLPVVVTDLAGAKHLARRLAVALLALPEVDGGETTVSEEDNQGVRHRVFCDRLLADGRRCGRQNEHDGGCVPGAVV</sequence>
<evidence type="ECO:0000313" key="2">
    <source>
        <dbReference type="Proteomes" id="UP001595868"/>
    </source>
</evidence>
<proteinExistence type="predicted"/>
<accession>A0ABV8KIN5</accession>
<protein>
    <submittedName>
        <fullName evidence="1">Uncharacterized protein</fullName>
    </submittedName>
</protein>